<dbReference type="RefSeq" id="WP_035461316.1">
    <property type="nucleotide sequence ID" value="NZ_JAUESS010000009.1"/>
</dbReference>
<protein>
    <submittedName>
        <fullName evidence="6">HAD family hydrolase</fullName>
    </submittedName>
</protein>
<dbReference type="Gene3D" id="3.40.50.1000">
    <property type="entry name" value="HAD superfamily/HAD-like"/>
    <property type="match status" value="1"/>
</dbReference>
<dbReference type="Proteomes" id="UP001589628">
    <property type="component" value="Unassembled WGS sequence"/>
</dbReference>
<dbReference type="GO" id="GO:0016787">
    <property type="term" value="F:hydrolase activity"/>
    <property type="evidence" value="ECO:0007669"/>
    <property type="project" value="UniProtKB-KW"/>
</dbReference>
<dbReference type="SFLD" id="SFLDG01129">
    <property type="entry name" value="C1.5:_HAD__Beta-PGM__Phosphata"/>
    <property type="match status" value="1"/>
</dbReference>
<dbReference type="InterPro" id="IPR006439">
    <property type="entry name" value="HAD-SF_hydro_IA"/>
</dbReference>
<dbReference type="InterPro" id="IPR051600">
    <property type="entry name" value="Beta-PGM-like"/>
</dbReference>
<evidence type="ECO:0000313" key="7">
    <source>
        <dbReference type="Proteomes" id="UP001589628"/>
    </source>
</evidence>
<dbReference type="InterPro" id="IPR036412">
    <property type="entry name" value="HAD-like_sf"/>
</dbReference>
<evidence type="ECO:0000256" key="1">
    <source>
        <dbReference type="ARBA" id="ARBA00001946"/>
    </source>
</evidence>
<evidence type="ECO:0000313" key="6">
    <source>
        <dbReference type="EMBL" id="MFB9885256.1"/>
    </source>
</evidence>
<dbReference type="InterPro" id="IPR023214">
    <property type="entry name" value="HAD_sf"/>
</dbReference>
<dbReference type="Gene3D" id="1.10.150.240">
    <property type="entry name" value="Putative phosphatase, domain 2"/>
    <property type="match status" value="1"/>
</dbReference>
<comment type="similarity">
    <text evidence="2">Belongs to the HAD-like hydrolase superfamily. CbbY/CbbZ/Gph/YieH family.</text>
</comment>
<dbReference type="SUPFAM" id="SSF56784">
    <property type="entry name" value="HAD-like"/>
    <property type="match status" value="1"/>
</dbReference>
<sequence>MLDFAQFRACIFDFDGVLVDSEPVHAEAKALTLEQYQLQCPPGSVQAFVGRPDSAYFEWLAEQMTLPVSIATLLEEKHRFYQALWDEVALIDGSLHAVRALRQRYGKLGLVTSSTRHDVDLIAGKYLLRPWFDVIVTRDDCTQHKPDPAPYLQALSQLQLPGQQVLVIEDTPNGVKAAKGAGCQVLGLTTSFDAEVLVQAGADACLENYQQLQTWLAA</sequence>
<keyword evidence="4" id="KW-0460">Magnesium</keyword>
<comment type="cofactor">
    <cofactor evidence="1">
        <name>Mg(2+)</name>
        <dbReference type="ChEBI" id="CHEBI:18420"/>
    </cofactor>
</comment>
<dbReference type="PRINTS" id="PR00413">
    <property type="entry name" value="HADHALOGNASE"/>
</dbReference>
<evidence type="ECO:0000256" key="4">
    <source>
        <dbReference type="ARBA" id="ARBA00022842"/>
    </source>
</evidence>
<dbReference type="Pfam" id="PF13419">
    <property type="entry name" value="HAD_2"/>
    <property type="match status" value="1"/>
</dbReference>
<dbReference type="PANTHER" id="PTHR46193:SF18">
    <property type="entry name" value="HEXITOL PHOSPHATASE B"/>
    <property type="match status" value="1"/>
</dbReference>
<keyword evidence="6" id="KW-0378">Hydrolase</keyword>
<evidence type="ECO:0000256" key="5">
    <source>
        <dbReference type="ARBA" id="ARBA00023277"/>
    </source>
</evidence>
<dbReference type="InterPro" id="IPR041492">
    <property type="entry name" value="HAD_2"/>
</dbReference>
<proteinExistence type="inferred from homology"/>
<dbReference type="CDD" id="cd07505">
    <property type="entry name" value="HAD_BPGM-like"/>
    <property type="match status" value="1"/>
</dbReference>
<accession>A0ABV5ZAK9</accession>
<comment type="caution">
    <text evidence="6">The sequence shown here is derived from an EMBL/GenBank/DDBJ whole genome shotgun (WGS) entry which is preliminary data.</text>
</comment>
<gene>
    <name evidence="6" type="ORF">ACFFLH_02355</name>
</gene>
<dbReference type="SFLD" id="SFLDS00003">
    <property type="entry name" value="Haloacid_Dehalogenase"/>
    <property type="match status" value="1"/>
</dbReference>
<dbReference type="NCBIfam" id="TIGR01549">
    <property type="entry name" value="HAD-SF-IA-v1"/>
    <property type="match status" value="1"/>
</dbReference>
<keyword evidence="7" id="KW-1185">Reference proteome</keyword>
<organism evidence="6 7">
    <name type="scientific">Balneatrix alpica</name>
    <dbReference type="NCBI Taxonomy" id="75684"/>
    <lineage>
        <taxon>Bacteria</taxon>
        <taxon>Pseudomonadati</taxon>
        <taxon>Pseudomonadota</taxon>
        <taxon>Gammaproteobacteria</taxon>
        <taxon>Oceanospirillales</taxon>
        <taxon>Balneatrichaceae</taxon>
        <taxon>Balneatrix</taxon>
    </lineage>
</organism>
<name>A0ABV5ZAK9_9GAMM</name>
<evidence type="ECO:0000256" key="2">
    <source>
        <dbReference type="ARBA" id="ARBA00006171"/>
    </source>
</evidence>
<evidence type="ECO:0000256" key="3">
    <source>
        <dbReference type="ARBA" id="ARBA00022723"/>
    </source>
</evidence>
<dbReference type="EMBL" id="JBHLZN010000001">
    <property type="protein sequence ID" value="MFB9885256.1"/>
    <property type="molecule type" value="Genomic_DNA"/>
</dbReference>
<keyword evidence="5" id="KW-0119">Carbohydrate metabolism</keyword>
<dbReference type="SFLD" id="SFLDG01135">
    <property type="entry name" value="C1.5.6:_HAD__Beta-PGM__Phospha"/>
    <property type="match status" value="1"/>
</dbReference>
<reference evidence="6 7" key="1">
    <citation type="submission" date="2024-09" db="EMBL/GenBank/DDBJ databases">
        <authorList>
            <person name="Sun Q."/>
            <person name="Mori K."/>
        </authorList>
    </citation>
    <scope>NUCLEOTIDE SEQUENCE [LARGE SCALE GENOMIC DNA]</scope>
    <source>
        <strain evidence="6 7">ATCC 51285</strain>
    </source>
</reference>
<dbReference type="InterPro" id="IPR023198">
    <property type="entry name" value="PGP-like_dom2"/>
</dbReference>
<dbReference type="NCBIfam" id="TIGR01509">
    <property type="entry name" value="HAD-SF-IA-v3"/>
    <property type="match status" value="1"/>
</dbReference>
<keyword evidence="3" id="KW-0479">Metal-binding</keyword>
<dbReference type="PANTHER" id="PTHR46193">
    <property type="entry name" value="6-PHOSPHOGLUCONATE PHOSPHATASE"/>
    <property type="match status" value="1"/>
</dbReference>